<dbReference type="InterPro" id="IPR013978">
    <property type="entry name" value="MEKHLA"/>
</dbReference>
<evidence type="ECO:0000313" key="3">
    <source>
        <dbReference type="Proteomes" id="UP000315724"/>
    </source>
</evidence>
<dbReference type="KEGG" id="tpol:Mal48_23080"/>
<evidence type="ECO:0000259" key="1">
    <source>
        <dbReference type="Pfam" id="PF08670"/>
    </source>
</evidence>
<dbReference type="RefSeq" id="WP_145198778.1">
    <property type="nucleotide sequence ID" value="NZ_CP036267.1"/>
</dbReference>
<keyword evidence="3" id="KW-1185">Reference proteome</keyword>
<name>A0A517QN39_9PLAN</name>
<reference evidence="2 3" key="1">
    <citation type="submission" date="2019-02" db="EMBL/GenBank/DDBJ databases">
        <title>Deep-cultivation of Planctomycetes and their phenomic and genomic characterization uncovers novel biology.</title>
        <authorList>
            <person name="Wiegand S."/>
            <person name="Jogler M."/>
            <person name="Boedeker C."/>
            <person name="Pinto D."/>
            <person name="Vollmers J."/>
            <person name="Rivas-Marin E."/>
            <person name="Kohn T."/>
            <person name="Peeters S.H."/>
            <person name="Heuer A."/>
            <person name="Rast P."/>
            <person name="Oberbeckmann S."/>
            <person name="Bunk B."/>
            <person name="Jeske O."/>
            <person name="Meyerdierks A."/>
            <person name="Storesund J.E."/>
            <person name="Kallscheuer N."/>
            <person name="Luecker S."/>
            <person name="Lage O.M."/>
            <person name="Pohl T."/>
            <person name="Merkel B.J."/>
            <person name="Hornburger P."/>
            <person name="Mueller R.-W."/>
            <person name="Bruemmer F."/>
            <person name="Labrenz M."/>
            <person name="Spormann A.M."/>
            <person name="Op den Camp H."/>
            <person name="Overmann J."/>
            <person name="Amann R."/>
            <person name="Jetten M.S.M."/>
            <person name="Mascher T."/>
            <person name="Medema M.H."/>
            <person name="Devos D.P."/>
            <person name="Kaster A.-K."/>
            <person name="Ovreas L."/>
            <person name="Rohde M."/>
            <person name="Galperin M.Y."/>
            <person name="Jogler C."/>
        </authorList>
    </citation>
    <scope>NUCLEOTIDE SEQUENCE [LARGE SCALE GENOMIC DNA]</scope>
    <source>
        <strain evidence="2 3">Mal48</strain>
    </source>
</reference>
<dbReference type="OrthoDB" id="9794448at2"/>
<sequence>MSMNVDRPWLKRNWIQHTQLMLDSYQKYLGEELISREGSAEQQAQRLFEAPFVVVSHDKRPDPTLNYGNATALELWEMDIKTLCATPSRMTAEPVHRDERKQLLKRTTNNGYVDDYSGIRISSTGKRFFIAKATVWNLIDFKNNYQGQAATFSEWRMLEEGE</sequence>
<dbReference type="Pfam" id="PF08670">
    <property type="entry name" value="MEKHLA"/>
    <property type="match status" value="1"/>
</dbReference>
<proteinExistence type="predicted"/>
<dbReference type="Proteomes" id="UP000315724">
    <property type="component" value="Chromosome"/>
</dbReference>
<evidence type="ECO:0000313" key="2">
    <source>
        <dbReference type="EMBL" id="QDT33056.1"/>
    </source>
</evidence>
<dbReference type="EMBL" id="CP036267">
    <property type="protein sequence ID" value="QDT33056.1"/>
    <property type="molecule type" value="Genomic_DNA"/>
</dbReference>
<organism evidence="2 3">
    <name type="scientific">Thalassoglobus polymorphus</name>
    <dbReference type="NCBI Taxonomy" id="2527994"/>
    <lineage>
        <taxon>Bacteria</taxon>
        <taxon>Pseudomonadati</taxon>
        <taxon>Planctomycetota</taxon>
        <taxon>Planctomycetia</taxon>
        <taxon>Planctomycetales</taxon>
        <taxon>Planctomycetaceae</taxon>
        <taxon>Thalassoglobus</taxon>
    </lineage>
</organism>
<dbReference type="AlphaFoldDB" id="A0A517QN39"/>
<feature type="domain" description="MEKHLA" evidence="1">
    <location>
        <begin position="16"/>
        <end position="156"/>
    </location>
</feature>
<gene>
    <name evidence="2" type="ORF">Mal48_23080</name>
</gene>
<protein>
    <submittedName>
        <fullName evidence="2">MEKHLA domain protein</fullName>
    </submittedName>
</protein>
<accession>A0A517QN39</accession>